<dbReference type="PANTHER" id="PTHR30349:SF91">
    <property type="entry name" value="INTA PROTEIN"/>
    <property type="match status" value="1"/>
</dbReference>
<dbReference type="InterPro" id="IPR010998">
    <property type="entry name" value="Integrase_recombinase_N"/>
</dbReference>
<keyword evidence="8" id="KW-1185">Reference proteome</keyword>
<keyword evidence="1" id="KW-0229">DNA integration</keyword>
<evidence type="ECO:0000256" key="4">
    <source>
        <dbReference type="PROSITE-ProRule" id="PRU01248"/>
    </source>
</evidence>
<dbReference type="Pfam" id="PF14659">
    <property type="entry name" value="Phage_int_SAM_3"/>
    <property type="match status" value="1"/>
</dbReference>
<protein>
    <submittedName>
        <fullName evidence="7">Tyrosine recombinase XerC</fullName>
    </submittedName>
</protein>
<accession>A0ABV7WBT6</accession>
<dbReference type="SUPFAM" id="SSF56349">
    <property type="entry name" value="DNA breaking-rejoining enzymes"/>
    <property type="match status" value="1"/>
</dbReference>
<name>A0ABV7WBT6_9MICO</name>
<evidence type="ECO:0000259" key="6">
    <source>
        <dbReference type="PROSITE" id="PS51900"/>
    </source>
</evidence>
<gene>
    <name evidence="7" type="primary">xerC</name>
    <name evidence="7" type="ORF">ACFOLH_02825</name>
</gene>
<dbReference type="Gene3D" id="1.10.150.130">
    <property type="match status" value="1"/>
</dbReference>
<keyword evidence="2 4" id="KW-0238">DNA-binding</keyword>
<dbReference type="Pfam" id="PF00589">
    <property type="entry name" value="Phage_integrase"/>
    <property type="match status" value="1"/>
</dbReference>
<dbReference type="InterPro" id="IPR004107">
    <property type="entry name" value="Integrase_SAM-like_N"/>
</dbReference>
<dbReference type="EMBL" id="JBHRWW010000001">
    <property type="protein sequence ID" value="MFC3687269.1"/>
    <property type="molecule type" value="Genomic_DNA"/>
</dbReference>
<dbReference type="PANTHER" id="PTHR30349">
    <property type="entry name" value="PHAGE INTEGRASE-RELATED"/>
    <property type="match status" value="1"/>
</dbReference>
<dbReference type="Proteomes" id="UP001595685">
    <property type="component" value="Unassembled WGS sequence"/>
</dbReference>
<feature type="domain" description="Tyr recombinase" evidence="5">
    <location>
        <begin position="135"/>
        <end position="332"/>
    </location>
</feature>
<evidence type="ECO:0000259" key="5">
    <source>
        <dbReference type="PROSITE" id="PS51898"/>
    </source>
</evidence>
<dbReference type="InterPro" id="IPR011010">
    <property type="entry name" value="DNA_brk_join_enz"/>
</dbReference>
<dbReference type="PROSITE" id="PS51898">
    <property type="entry name" value="TYR_RECOMBINASE"/>
    <property type="match status" value="1"/>
</dbReference>
<dbReference type="InterPro" id="IPR002104">
    <property type="entry name" value="Integrase_catalytic"/>
</dbReference>
<evidence type="ECO:0000313" key="7">
    <source>
        <dbReference type="EMBL" id="MFC3687269.1"/>
    </source>
</evidence>
<evidence type="ECO:0000256" key="2">
    <source>
        <dbReference type="ARBA" id="ARBA00023125"/>
    </source>
</evidence>
<dbReference type="InterPro" id="IPR013762">
    <property type="entry name" value="Integrase-like_cat_sf"/>
</dbReference>
<organism evidence="7 8">
    <name type="scientific">Aquipuribacter hungaricus</name>
    <dbReference type="NCBI Taxonomy" id="545624"/>
    <lineage>
        <taxon>Bacteria</taxon>
        <taxon>Bacillati</taxon>
        <taxon>Actinomycetota</taxon>
        <taxon>Actinomycetes</taxon>
        <taxon>Micrococcales</taxon>
        <taxon>Intrasporangiaceae</taxon>
        <taxon>Aquipuribacter</taxon>
    </lineage>
</organism>
<keyword evidence="3" id="KW-0233">DNA recombination</keyword>
<evidence type="ECO:0000256" key="3">
    <source>
        <dbReference type="ARBA" id="ARBA00023172"/>
    </source>
</evidence>
<dbReference type="InterPro" id="IPR044068">
    <property type="entry name" value="CB"/>
</dbReference>
<dbReference type="InterPro" id="IPR050090">
    <property type="entry name" value="Tyrosine_recombinase_XerCD"/>
</dbReference>
<sequence length="339" mass="37669">MYGATRDEANAKLVALMGEVARGLPVATTQDSVASYLRSWLEEVAAKRVRPNTLTSYRSNVKLHIVPVIGSRKLGKLSTRDVRSLLAACDASGLSPRSTRYVHATLRVALEDAVRDDLVPRNVAKLVRLSTPPRAETRVLTVDEARLLLSQTRTDRLHAALVVLLVLGLRRSEALGLRWSDIDFDASVLHVRQGLHWSEGRLQFLPPKTRRSRRTVPMPSVCLEALGRHRSRQAAEAEACLHPWPPVELVFTTTVGTPVDPNNFSRTFARWCRDAGVPAVRLHDLRHTCVSMLLTLGVNPRVVMEIVGHAALEMTMNVYAHVAVDEQRLALDKLDGLYV</sequence>
<proteinExistence type="predicted"/>
<evidence type="ECO:0000256" key="1">
    <source>
        <dbReference type="ARBA" id="ARBA00022908"/>
    </source>
</evidence>
<evidence type="ECO:0000313" key="8">
    <source>
        <dbReference type="Proteomes" id="UP001595685"/>
    </source>
</evidence>
<reference evidence="8" key="1">
    <citation type="journal article" date="2019" name="Int. J. Syst. Evol. Microbiol.">
        <title>The Global Catalogue of Microorganisms (GCM) 10K type strain sequencing project: providing services to taxonomists for standard genome sequencing and annotation.</title>
        <authorList>
            <consortium name="The Broad Institute Genomics Platform"/>
            <consortium name="The Broad Institute Genome Sequencing Center for Infectious Disease"/>
            <person name="Wu L."/>
            <person name="Ma J."/>
        </authorList>
    </citation>
    <scope>NUCLEOTIDE SEQUENCE [LARGE SCALE GENOMIC DNA]</scope>
    <source>
        <strain evidence="8">NCAIM B.02333</strain>
    </source>
</reference>
<dbReference type="Gene3D" id="1.10.443.10">
    <property type="entry name" value="Intergrase catalytic core"/>
    <property type="match status" value="1"/>
</dbReference>
<feature type="domain" description="Core-binding (CB)" evidence="6">
    <location>
        <begin position="31"/>
        <end position="114"/>
    </location>
</feature>
<dbReference type="RefSeq" id="WP_340288679.1">
    <property type="nucleotide sequence ID" value="NZ_JBBEOI010000003.1"/>
</dbReference>
<dbReference type="CDD" id="cd01189">
    <property type="entry name" value="INT_ICEBs1_C_like"/>
    <property type="match status" value="1"/>
</dbReference>
<comment type="caution">
    <text evidence="7">The sequence shown here is derived from an EMBL/GenBank/DDBJ whole genome shotgun (WGS) entry which is preliminary data.</text>
</comment>
<dbReference type="PROSITE" id="PS51900">
    <property type="entry name" value="CB"/>
    <property type="match status" value="1"/>
</dbReference>